<dbReference type="RefSeq" id="WP_239160382.1">
    <property type="nucleotide sequence ID" value="NZ_BOPH01000062.1"/>
</dbReference>
<keyword evidence="3" id="KW-1185">Reference proteome</keyword>
<protein>
    <recommendedName>
        <fullName evidence="1">DUF3291 domain-containing protein</fullName>
    </recommendedName>
</protein>
<evidence type="ECO:0000313" key="3">
    <source>
        <dbReference type="Proteomes" id="UP000635606"/>
    </source>
</evidence>
<dbReference type="EMBL" id="BOPH01000062">
    <property type="protein sequence ID" value="GIJ69454.1"/>
    <property type="molecule type" value="Genomic_DNA"/>
</dbReference>
<sequence>MNIAQPNIAQLNIARLAAPLDSPRLKGFVDLLAEINDLADRSPGFVWRLQDESGDATAIRPFGDDVIVNLTVWESIEALYAYTYRSAHLPVLQRRREWFERSAGPHLVLWWIDGSARPTVAEAARRLAHLDEHGPTPDAFTFRTQFAATLPA</sequence>
<organism evidence="2 3">
    <name type="scientific">Virgisporangium ochraceum</name>
    <dbReference type="NCBI Taxonomy" id="65505"/>
    <lineage>
        <taxon>Bacteria</taxon>
        <taxon>Bacillati</taxon>
        <taxon>Actinomycetota</taxon>
        <taxon>Actinomycetes</taxon>
        <taxon>Micromonosporales</taxon>
        <taxon>Micromonosporaceae</taxon>
        <taxon>Virgisporangium</taxon>
    </lineage>
</organism>
<dbReference type="AlphaFoldDB" id="A0A8J3ZS18"/>
<dbReference type="Pfam" id="PF11695">
    <property type="entry name" value="DUF3291"/>
    <property type="match status" value="1"/>
</dbReference>
<feature type="domain" description="DUF3291" evidence="1">
    <location>
        <begin position="8"/>
        <end position="144"/>
    </location>
</feature>
<dbReference type="InterPro" id="IPR021708">
    <property type="entry name" value="DUF3291"/>
</dbReference>
<gene>
    <name evidence="2" type="ORF">Voc01_043710</name>
</gene>
<dbReference type="Proteomes" id="UP000635606">
    <property type="component" value="Unassembled WGS sequence"/>
</dbReference>
<name>A0A8J3ZS18_9ACTN</name>
<comment type="caution">
    <text evidence="2">The sequence shown here is derived from an EMBL/GenBank/DDBJ whole genome shotgun (WGS) entry which is preliminary data.</text>
</comment>
<dbReference type="InterPro" id="IPR011008">
    <property type="entry name" value="Dimeric_a/b-barrel"/>
</dbReference>
<evidence type="ECO:0000313" key="2">
    <source>
        <dbReference type="EMBL" id="GIJ69454.1"/>
    </source>
</evidence>
<accession>A0A8J3ZS18</accession>
<evidence type="ECO:0000259" key="1">
    <source>
        <dbReference type="Pfam" id="PF11695"/>
    </source>
</evidence>
<dbReference type="SUPFAM" id="SSF54909">
    <property type="entry name" value="Dimeric alpha+beta barrel"/>
    <property type="match status" value="1"/>
</dbReference>
<proteinExistence type="predicted"/>
<reference evidence="2" key="1">
    <citation type="submission" date="2021-01" db="EMBL/GenBank/DDBJ databases">
        <title>Whole genome shotgun sequence of Virgisporangium ochraceum NBRC 16418.</title>
        <authorList>
            <person name="Komaki H."/>
            <person name="Tamura T."/>
        </authorList>
    </citation>
    <scope>NUCLEOTIDE SEQUENCE</scope>
    <source>
        <strain evidence="2">NBRC 16418</strain>
    </source>
</reference>